<evidence type="ECO:0000313" key="1">
    <source>
        <dbReference type="EMBL" id="OKY78564.1"/>
    </source>
</evidence>
<proteinExistence type="predicted"/>
<accession>A0A1Q6DW27</accession>
<comment type="caution">
    <text evidence="1">The sequence shown here is derived from an EMBL/GenBank/DDBJ whole genome shotgun (WGS) entry which is preliminary data.</text>
</comment>
<dbReference type="EMBL" id="MSDW01000001">
    <property type="protein sequence ID" value="OKY78564.1"/>
    <property type="molecule type" value="Genomic_DNA"/>
</dbReference>
<sequence length="116" mass="13793">MMTKTETETETETITVAYQVSVSSRITRRKTTILEDIINRFPKIVQWILTIYYKEKMDFSEDSIAHSRKRVKELVYPNKNRDTQYNCKGAVHGHHSHFYDTAITESIQKWSSFRAW</sequence>
<dbReference type="AlphaFoldDB" id="A0A1Q6DW27"/>
<name>A0A1Q6DW27_METT1</name>
<reference evidence="1" key="1">
    <citation type="submission" date="2016-12" db="EMBL/GenBank/DDBJ databases">
        <title>Discovery of methanogenic haloarchaea.</title>
        <authorList>
            <person name="Sorokin D.Y."/>
            <person name="Makarova K.S."/>
            <person name="Abbas B."/>
            <person name="Ferrer M."/>
            <person name="Golyshin P.N."/>
        </authorList>
    </citation>
    <scope>NUCLEOTIDE SEQUENCE [LARGE SCALE GENOMIC DNA]</scope>
    <source>
        <strain evidence="1">HMET1</strain>
    </source>
</reference>
<evidence type="ECO:0000313" key="2">
    <source>
        <dbReference type="Proteomes" id="UP000185744"/>
    </source>
</evidence>
<organism evidence="1 2">
    <name type="scientific">Methanohalarchaeum thermophilum</name>
    <dbReference type="NCBI Taxonomy" id="1903181"/>
    <lineage>
        <taxon>Archaea</taxon>
        <taxon>Methanobacteriati</taxon>
        <taxon>Methanobacteriota</taxon>
        <taxon>Methanonatronarchaeia</taxon>
        <taxon>Methanonatronarchaeales</taxon>
        <taxon>Methanonatronarchaeaceae</taxon>
        <taxon>Candidatus Methanohalarchaeum</taxon>
    </lineage>
</organism>
<dbReference type="Proteomes" id="UP000185744">
    <property type="component" value="Unassembled WGS sequence"/>
</dbReference>
<protein>
    <submittedName>
        <fullName evidence="1">Uncharacterized protein</fullName>
    </submittedName>
</protein>
<keyword evidence="2" id="KW-1185">Reference proteome</keyword>
<gene>
    <name evidence="1" type="ORF">BTN85_1061</name>
</gene>
<dbReference type="InParanoid" id="A0A1Q6DW27"/>